<accession>A0A9Q3GR21</accession>
<evidence type="ECO:0008006" key="3">
    <source>
        <dbReference type="Google" id="ProtNLM"/>
    </source>
</evidence>
<organism evidence="1 2">
    <name type="scientific">Austropuccinia psidii MF-1</name>
    <dbReference type="NCBI Taxonomy" id="1389203"/>
    <lineage>
        <taxon>Eukaryota</taxon>
        <taxon>Fungi</taxon>
        <taxon>Dikarya</taxon>
        <taxon>Basidiomycota</taxon>
        <taxon>Pucciniomycotina</taxon>
        <taxon>Pucciniomycetes</taxon>
        <taxon>Pucciniales</taxon>
        <taxon>Sphaerophragmiaceae</taxon>
        <taxon>Austropuccinia</taxon>
    </lineage>
</organism>
<proteinExistence type="predicted"/>
<evidence type="ECO:0000313" key="2">
    <source>
        <dbReference type="Proteomes" id="UP000765509"/>
    </source>
</evidence>
<evidence type="ECO:0000313" key="1">
    <source>
        <dbReference type="EMBL" id="MBW0475825.1"/>
    </source>
</evidence>
<sequence length="165" mass="18555">MSNNDSLITCLFNPKYCKGIFKQLCVPHHQSKEVIEVLNSEMASLISQKKIEDHANRRTSSPQDMSEIEQLNLLRHLNKPPIEASYEVPNSQGDELRQIITGNFPTLGQISLCYLTIAAGSECIKRVFSHSGRLRTLTWAALGAQTIAHLTCLKEWLNDETTPYA</sequence>
<keyword evidence="2" id="KW-1185">Reference proteome</keyword>
<protein>
    <recommendedName>
        <fullName evidence="3">HAT C-terminal dimerisation domain-containing protein</fullName>
    </recommendedName>
</protein>
<dbReference type="Proteomes" id="UP000765509">
    <property type="component" value="Unassembled WGS sequence"/>
</dbReference>
<reference evidence="1" key="1">
    <citation type="submission" date="2021-03" db="EMBL/GenBank/DDBJ databases">
        <title>Draft genome sequence of rust myrtle Austropuccinia psidii MF-1, a brazilian biotype.</title>
        <authorList>
            <person name="Quecine M.C."/>
            <person name="Pachon D.M.R."/>
            <person name="Bonatelli M.L."/>
            <person name="Correr F.H."/>
            <person name="Franceschini L.M."/>
            <person name="Leite T.F."/>
            <person name="Margarido G.R.A."/>
            <person name="Almeida C.A."/>
            <person name="Ferrarezi J.A."/>
            <person name="Labate C.A."/>
        </authorList>
    </citation>
    <scope>NUCLEOTIDE SEQUENCE</scope>
    <source>
        <strain evidence="1">MF-1</strain>
    </source>
</reference>
<name>A0A9Q3GR21_9BASI</name>
<comment type="caution">
    <text evidence="1">The sequence shown here is derived from an EMBL/GenBank/DDBJ whole genome shotgun (WGS) entry which is preliminary data.</text>
</comment>
<dbReference type="AlphaFoldDB" id="A0A9Q3GR21"/>
<dbReference type="SUPFAM" id="SSF53098">
    <property type="entry name" value="Ribonuclease H-like"/>
    <property type="match status" value="1"/>
</dbReference>
<dbReference type="EMBL" id="AVOT02004256">
    <property type="protein sequence ID" value="MBW0475825.1"/>
    <property type="molecule type" value="Genomic_DNA"/>
</dbReference>
<dbReference type="InterPro" id="IPR012337">
    <property type="entry name" value="RNaseH-like_sf"/>
</dbReference>
<gene>
    <name evidence="1" type="ORF">O181_015540</name>
</gene>